<accession>A0A402CY00</accession>
<dbReference type="GO" id="GO:0003700">
    <property type="term" value="F:DNA-binding transcription factor activity"/>
    <property type="evidence" value="ECO:0007669"/>
    <property type="project" value="TreeGrafter"/>
</dbReference>
<dbReference type="InterPro" id="IPR000843">
    <property type="entry name" value="HTH_LacI"/>
</dbReference>
<protein>
    <submittedName>
        <fullName evidence="1">LacI family transcriptional regulator</fullName>
    </submittedName>
</protein>
<dbReference type="AlphaFoldDB" id="A0A402CY00"/>
<dbReference type="InterPro" id="IPR046335">
    <property type="entry name" value="LacI/GalR-like_sensor"/>
</dbReference>
<keyword evidence="2" id="KW-1185">Reference proteome</keyword>
<sequence length="352" mass="37111">MSHQPGKIKRVSLRDVAAKAGIGVATASAVLNGSSSNTRVSDATRARILEVARELQYYPNAIGRTLAGHPTRTIGVIIGLRRATLAEANPFAFAVLEGIVAAASLEKYNILLFTESWKDASESLGPLRDGRIDGVIVIAASDNSDILTALGVSGLPAVSLSSTSGESGVPTIDIDNEAGTILATRHLLDLGHRRIAHLSGDENLSSAVIRRQTFLEVCASAGAPCDPDYLFPGTYEDASGYERTLRLLRLPHPPTAIFAASDALAIAALRAAHDSGVQVPNDLSVIGFNDERMDPMVHPPLTTIRQDLGEIGMKGVRTLVQMLRGGSASSEPHLLAPTLIVRKSTAPPPASR</sequence>
<dbReference type="Gene3D" id="3.40.50.2300">
    <property type="match status" value="2"/>
</dbReference>
<proteinExistence type="predicted"/>
<evidence type="ECO:0000313" key="1">
    <source>
        <dbReference type="EMBL" id="BDI32099.1"/>
    </source>
</evidence>
<dbReference type="CDD" id="cd01392">
    <property type="entry name" value="HTH_LacI"/>
    <property type="match status" value="1"/>
</dbReference>
<reference evidence="1 2" key="1">
    <citation type="journal article" date="2019" name="Int. J. Syst. Evol. Microbiol.">
        <title>Capsulimonas corticalis gen. nov., sp. nov., an aerobic capsulated bacterium, of a novel bacterial order, Capsulimonadales ord. nov., of the class Armatimonadia of the phylum Armatimonadetes.</title>
        <authorList>
            <person name="Li J."/>
            <person name="Kudo C."/>
            <person name="Tonouchi A."/>
        </authorList>
    </citation>
    <scope>NUCLEOTIDE SEQUENCE [LARGE SCALE GENOMIC DNA]</scope>
    <source>
        <strain evidence="1 2">AX-7</strain>
    </source>
</reference>
<evidence type="ECO:0000313" key="2">
    <source>
        <dbReference type="Proteomes" id="UP000287394"/>
    </source>
</evidence>
<organism evidence="1 2">
    <name type="scientific">Capsulimonas corticalis</name>
    <dbReference type="NCBI Taxonomy" id="2219043"/>
    <lineage>
        <taxon>Bacteria</taxon>
        <taxon>Bacillati</taxon>
        <taxon>Armatimonadota</taxon>
        <taxon>Armatimonadia</taxon>
        <taxon>Capsulimonadales</taxon>
        <taxon>Capsulimonadaceae</taxon>
        <taxon>Capsulimonas</taxon>
    </lineage>
</organism>
<dbReference type="RefSeq" id="WP_119322204.1">
    <property type="nucleotide sequence ID" value="NZ_AP025739.1"/>
</dbReference>
<dbReference type="OrthoDB" id="3227375at2"/>
<dbReference type="KEGG" id="ccot:CCAX7_41500"/>
<dbReference type="PANTHER" id="PTHR30146">
    <property type="entry name" value="LACI-RELATED TRANSCRIPTIONAL REPRESSOR"/>
    <property type="match status" value="1"/>
</dbReference>
<dbReference type="PROSITE" id="PS50932">
    <property type="entry name" value="HTH_LACI_2"/>
    <property type="match status" value="1"/>
</dbReference>
<dbReference type="SUPFAM" id="SSF53822">
    <property type="entry name" value="Periplasmic binding protein-like I"/>
    <property type="match status" value="1"/>
</dbReference>
<dbReference type="InterPro" id="IPR010982">
    <property type="entry name" value="Lambda_DNA-bd_dom_sf"/>
</dbReference>
<dbReference type="SMART" id="SM00354">
    <property type="entry name" value="HTH_LACI"/>
    <property type="match status" value="1"/>
</dbReference>
<dbReference type="Pfam" id="PF00356">
    <property type="entry name" value="LacI"/>
    <property type="match status" value="1"/>
</dbReference>
<dbReference type="EMBL" id="AP025739">
    <property type="protein sequence ID" value="BDI32099.1"/>
    <property type="molecule type" value="Genomic_DNA"/>
</dbReference>
<dbReference type="CDD" id="cd06267">
    <property type="entry name" value="PBP1_LacI_sugar_binding-like"/>
    <property type="match status" value="1"/>
</dbReference>
<dbReference type="FunCoup" id="A0A402CY00">
    <property type="interactions" value="93"/>
</dbReference>
<dbReference type="Gene3D" id="1.10.260.40">
    <property type="entry name" value="lambda repressor-like DNA-binding domains"/>
    <property type="match status" value="1"/>
</dbReference>
<dbReference type="PANTHER" id="PTHR30146:SF153">
    <property type="entry name" value="LACTOSE OPERON REPRESSOR"/>
    <property type="match status" value="1"/>
</dbReference>
<gene>
    <name evidence="1" type="primary">lacI_4</name>
    <name evidence="1" type="ORF">CCAX7_41500</name>
</gene>
<dbReference type="GO" id="GO:0000976">
    <property type="term" value="F:transcription cis-regulatory region binding"/>
    <property type="evidence" value="ECO:0007669"/>
    <property type="project" value="TreeGrafter"/>
</dbReference>
<dbReference type="InterPro" id="IPR028082">
    <property type="entry name" value="Peripla_BP_I"/>
</dbReference>
<name>A0A402CY00_9BACT</name>
<dbReference type="SUPFAM" id="SSF47413">
    <property type="entry name" value="lambda repressor-like DNA-binding domains"/>
    <property type="match status" value="1"/>
</dbReference>
<dbReference type="Pfam" id="PF13377">
    <property type="entry name" value="Peripla_BP_3"/>
    <property type="match status" value="1"/>
</dbReference>
<dbReference type="Proteomes" id="UP000287394">
    <property type="component" value="Chromosome"/>
</dbReference>